<organism evidence="6">
    <name type="scientific">Culex pipiens</name>
    <name type="common">House mosquito</name>
    <dbReference type="NCBI Taxonomy" id="7175"/>
    <lineage>
        <taxon>Eukaryota</taxon>
        <taxon>Metazoa</taxon>
        <taxon>Ecdysozoa</taxon>
        <taxon>Arthropoda</taxon>
        <taxon>Hexapoda</taxon>
        <taxon>Insecta</taxon>
        <taxon>Pterygota</taxon>
        <taxon>Neoptera</taxon>
        <taxon>Endopterygota</taxon>
        <taxon>Diptera</taxon>
        <taxon>Nematocera</taxon>
        <taxon>Culicoidea</taxon>
        <taxon>Culicidae</taxon>
        <taxon>Culicinae</taxon>
        <taxon>Culicini</taxon>
        <taxon>Culex</taxon>
        <taxon>Culex</taxon>
    </lineage>
</organism>
<keyword evidence="2" id="KW-0479">Metal-binding</keyword>
<protein>
    <submittedName>
        <fullName evidence="6">Zinc finger protein 420</fullName>
    </submittedName>
</protein>
<feature type="domain" description="ZAD" evidence="5">
    <location>
        <begin position="8"/>
        <end position="81"/>
    </location>
</feature>
<name>A0A8D8GU43_CULPI</name>
<dbReference type="GO" id="GO:0010468">
    <property type="term" value="P:regulation of gene expression"/>
    <property type="evidence" value="ECO:0007669"/>
    <property type="project" value="TreeGrafter"/>
</dbReference>
<feature type="binding site" evidence="2">
    <location>
        <position position="13"/>
    </location>
    <ligand>
        <name>Zn(2+)</name>
        <dbReference type="ChEBI" id="CHEBI:29105"/>
    </ligand>
</feature>
<feature type="binding site" evidence="2">
    <location>
        <position position="57"/>
    </location>
    <ligand>
        <name>Zn(2+)</name>
        <dbReference type="ChEBI" id="CHEBI:29105"/>
    </ligand>
</feature>
<dbReference type="GO" id="GO:0008270">
    <property type="term" value="F:zinc ion binding"/>
    <property type="evidence" value="ECO:0007669"/>
    <property type="project" value="UniProtKB-UniRule"/>
</dbReference>
<dbReference type="PANTHER" id="PTHR16515">
    <property type="entry name" value="PR DOMAIN ZINC FINGER PROTEIN"/>
    <property type="match status" value="1"/>
</dbReference>
<dbReference type="InterPro" id="IPR013087">
    <property type="entry name" value="Znf_C2H2_type"/>
</dbReference>
<dbReference type="SMART" id="SM00355">
    <property type="entry name" value="ZnF_C2H2"/>
    <property type="match status" value="11"/>
</dbReference>
<dbReference type="PROSITE" id="PS51915">
    <property type="entry name" value="ZAD"/>
    <property type="match status" value="1"/>
</dbReference>
<feature type="domain" description="C2H2-type" evidence="4">
    <location>
        <begin position="373"/>
        <end position="401"/>
    </location>
</feature>
<feature type="domain" description="C2H2-type" evidence="4">
    <location>
        <begin position="345"/>
        <end position="374"/>
    </location>
</feature>
<dbReference type="GO" id="GO:0005634">
    <property type="term" value="C:nucleus"/>
    <property type="evidence" value="ECO:0007669"/>
    <property type="project" value="UniProtKB-SubCell"/>
</dbReference>
<dbReference type="SMART" id="SM00868">
    <property type="entry name" value="zf-AD"/>
    <property type="match status" value="2"/>
</dbReference>
<feature type="region of interest" description="Disordered" evidence="3">
    <location>
        <begin position="320"/>
        <end position="342"/>
    </location>
</feature>
<feature type="region of interest" description="Disordered" evidence="3">
    <location>
        <begin position="108"/>
        <end position="130"/>
    </location>
</feature>
<accession>A0A8D8GU43</accession>
<keyword evidence="1" id="KW-0863">Zinc-finger</keyword>
<evidence type="ECO:0000256" key="3">
    <source>
        <dbReference type="SAM" id="MobiDB-lite"/>
    </source>
</evidence>
<dbReference type="SUPFAM" id="SSF57716">
    <property type="entry name" value="Glucocorticoid receptor-like (DNA-binding domain)"/>
    <property type="match status" value="1"/>
</dbReference>
<dbReference type="Pfam" id="PF00096">
    <property type="entry name" value="zf-C2H2"/>
    <property type="match status" value="1"/>
</dbReference>
<keyword evidence="2" id="KW-0862">Zinc</keyword>
<feature type="domain" description="C2H2-type" evidence="4">
    <location>
        <begin position="462"/>
        <end position="489"/>
    </location>
</feature>
<feature type="binding site" evidence="2">
    <location>
        <position position="10"/>
    </location>
    <ligand>
        <name>Zn(2+)</name>
        <dbReference type="ChEBI" id="CHEBI:29105"/>
    </ligand>
</feature>
<feature type="binding site" evidence="2">
    <location>
        <position position="54"/>
    </location>
    <ligand>
        <name>Zn(2+)</name>
        <dbReference type="ChEBI" id="CHEBI:29105"/>
    </ligand>
</feature>
<dbReference type="InterPro" id="IPR050331">
    <property type="entry name" value="Zinc_finger"/>
</dbReference>
<feature type="domain" description="C2H2-type" evidence="4">
    <location>
        <begin position="431"/>
        <end position="461"/>
    </location>
</feature>
<feature type="domain" description="C2H2-type" evidence="4">
    <location>
        <begin position="490"/>
        <end position="520"/>
    </location>
</feature>
<evidence type="ECO:0000259" key="4">
    <source>
        <dbReference type="PROSITE" id="PS50157"/>
    </source>
</evidence>
<dbReference type="InterPro" id="IPR036236">
    <property type="entry name" value="Znf_C2H2_sf"/>
</dbReference>
<feature type="domain" description="C2H2-type" evidence="4">
    <location>
        <begin position="298"/>
        <end position="328"/>
    </location>
</feature>
<dbReference type="Gene3D" id="3.30.160.60">
    <property type="entry name" value="Classic Zinc Finger"/>
    <property type="match status" value="7"/>
</dbReference>
<feature type="domain" description="C2H2-type" evidence="4">
    <location>
        <begin position="521"/>
        <end position="549"/>
    </location>
</feature>
<feature type="domain" description="C2H2-type" evidence="4">
    <location>
        <begin position="403"/>
        <end position="430"/>
    </location>
</feature>
<reference evidence="6" key="1">
    <citation type="submission" date="2021-05" db="EMBL/GenBank/DDBJ databases">
        <authorList>
            <person name="Alioto T."/>
            <person name="Alioto T."/>
            <person name="Gomez Garrido J."/>
        </authorList>
    </citation>
    <scope>NUCLEOTIDE SEQUENCE</scope>
</reference>
<dbReference type="AlphaFoldDB" id="A0A8D8GU43"/>
<dbReference type="PROSITE" id="PS50157">
    <property type="entry name" value="ZINC_FINGER_C2H2_2"/>
    <property type="match status" value="9"/>
</dbReference>
<proteinExistence type="predicted"/>
<evidence type="ECO:0000259" key="5">
    <source>
        <dbReference type="PROSITE" id="PS51915"/>
    </source>
</evidence>
<feature type="domain" description="C2H2-type" evidence="4">
    <location>
        <begin position="245"/>
        <end position="272"/>
    </location>
</feature>
<dbReference type="EMBL" id="HBUE01292036">
    <property type="protein sequence ID" value="CAG6574468.1"/>
    <property type="molecule type" value="Transcribed_RNA"/>
</dbReference>
<sequence>MTTRSSLQHCRFCSGPPEVFLFEPAPEDSGLDQLLAKFANVVISENDGKPSHLCLDCTGKLKSGVAFQRHVQEVEKLLESISDSINETVSIKNEIEEEDTYEVEFLEDYTNDDGDNKDLSTETDSQAEAEDEENILQALGMEVDDDESEEDKDIVKFPFEMPEQSMIAQRIEFEDFEYLEIDGDRCCGCSFIAADRDQLVEHSKEKHSHNYYADSSYTCPTCYQKFKTQEKLSQHIEYFSFSDIFLCRICNESFVQKSHCSRHIRTHTTKSVDEVKTPRRTTRSARVTKVSTDKTNSFCCCFVRCWQSFPSEAELMDHVHQSHDGKRRENELARAQEPQSDDPPLICQTCQRSFESEPKLQQHQTYKQQRSEYPCPLCDAKFYKLHRLRDHQERAHSLAPPVHVCETCGKAFHKLSVLKHHRKIHTPFEAIPCSEPDCQFVFRDAALMKRHHRNVHGANFPWECLHCPKKLRTKEALDLHVRMHTGEKPFGCRHPPCERRFAHATDRARHERSIHTGVKPHQCEHCVAAFARRRELLIHVAKIHPTENEK</sequence>
<feature type="compositionally biased region" description="Basic and acidic residues" evidence="3">
    <location>
        <begin position="320"/>
        <end position="334"/>
    </location>
</feature>
<dbReference type="PROSITE" id="PS00028">
    <property type="entry name" value="ZINC_FINGER_C2H2_1"/>
    <property type="match status" value="8"/>
</dbReference>
<dbReference type="EMBL" id="HBUE01186308">
    <property type="protein sequence ID" value="CAG6522837.1"/>
    <property type="molecule type" value="Transcribed_RNA"/>
</dbReference>
<dbReference type="InterPro" id="IPR012934">
    <property type="entry name" value="Znf_AD"/>
</dbReference>
<dbReference type="SUPFAM" id="SSF57667">
    <property type="entry name" value="beta-beta-alpha zinc fingers"/>
    <property type="match status" value="4"/>
</dbReference>
<evidence type="ECO:0000256" key="2">
    <source>
        <dbReference type="PROSITE-ProRule" id="PRU01263"/>
    </source>
</evidence>
<dbReference type="Gene3D" id="3.40.1800.20">
    <property type="match status" value="1"/>
</dbReference>
<dbReference type="PANTHER" id="PTHR16515:SF34">
    <property type="entry name" value="PR DOMAIN ZINC FINGER PROTEIN 15"/>
    <property type="match status" value="1"/>
</dbReference>
<evidence type="ECO:0000256" key="1">
    <source>
        <dbReference type="PROSITE-ProRule" id="PRU00042"/>
    </source>
</evidence>
<evidence type="ECO:0000313" key="6">
    <source>
        <dbReference type="EMBL" id="CAG6522837.1"/>
    </source>
</evidence>